<accession>A0ABW1CAW0</accession>
<dbReference type="Pfam" id="PF00672">
    <property type="entry name" value="HAMP"/>
    <property type="match status" value="1"/>
</dbReference>
<comment type="catalytic activity">
    <reaction evidence="1">
        <text>ATP + protein L-histidine = ADP + protein N-phospho-L-histidine.</text>
        <dbReference type="EC" id="2.7.13.3"/>
    </reaction>
</comment>
<organism evidence="13 14">
    <name type="scientific">Nonomuraea insulae</name>
    <dbReference type="NCBI Taxonomy" id="1616787"/>
    <lineage>
        <taxon>Bacteria</taxon>
        <taxon>Bacillati</taxon>
        <taxon>Actinomycetota</taxon>
        <taxon>Actinomycetes</taxon>
        <taxon>Streptosporangiales</taxon>
        <taxon>Streptosporangiaceae</taxon>
        <taxon>Nonomuraea</taxon>
    </lineage>
</organism>
<dbReference type="RefSeq" id="WP_379512374.1">
    <property type="nucleotide sequence ID" value="NZ_JBHSPA010000006.1"/>
</dbReference>
<dbReference type="InterPro" id="IPR005467">
    <property type="entry name" value="His_kinase_dom"/>
</dbReference>
<dbReference type="Proteomes" id="UP001596058">
    <property type="component" value="Unassembled WGS sequence"/>
</dbReference>
<proteinExistence type="predicted"/>
<sequence length="512" mass="53477">MLRFGLRGKMAASYVLVTATAVLLVEAVIAALFLIPRANAADLAAVLREQAGEDTRVLSLEVARISTARPQLPPRELLEAVAAETRGRTVAGGARPRRQPGLVLMEALVDTSGVVVASSTPATYPVGGRLDVAVPAQESQGTGRLDVAVPAEESQGTGSTRTGATAWHFSPVLIKSPENPTGFGTLGYVYVQAPADAAPAAPVLGGAGPPPPAAPLRAEPATAPTAGDFLPFLMAGGLALALVVPVGLVFGLLSTRRLTSRVRRLAEVTTAVAGGDFRPRVPVAGADEVSTLESSVNRMADRLGAAVEAARANAHAEARQAERGRIARELHDSISQDLFSLSLLAAGMRRAAPGDLRVQSESMERTAARAMREMQALLLELRPVALEDAGLLPALREICHAYEERLGIEVEAVLEEVALPPAAEHAVLRLVQEALGNAVKHANPARIEVCLSEREGAVTVSVSDDGTGFDPESLATRHGMGLTLMRERMTELGGRLEIDSDEGGTKVTASLA</sequence>
<evidence type="ECO:0000256" key="7">
    <source>
        <dbReference type="ARBA" id="ARBA00022777"/>
    </source>
</evidence>
<dbReference type="SMART" id="SM00387">
    <property type="entry name" value="HATPase_c"/>
    <property type="match status" value="1"/>
</dbReference>
<evidence type="ECO:0000256" key="4">
    <source>
        <dbReference type="ARBA" id="ARBA00022553"/>
    </source>
</evidence>
<dbReference type="SUPFAM" id="SSF55874">
    <property type="entry name" value="ATPase domain of HSP90 chaperone/DNA topoisomerase II/histidine kinase"/>
    <property type="match status" value="1"/>
</dbReference>
<keyword evidence="5" id="KW-0808">Transferase</keyword>
<dbReference type="CDD" id="cd16917">
    <property type="entry name" value="HATPase_UhpB-NarQ-NarX-like"/>
    <property type="match status" value="1"/>
</dbReference>
<evidence type="ECO:0000259" key="11">
    <source>
        <dbReference type="PROSITE" id="PS50109"/>
    </source>
</evidence>
<evidence type="ECO:0000256" key="10">
    <source>
        <dbReference type="SAM" id="Phobius"/>
    </source>
</evidence>
<dbReference type="PROSITE" id="PS50109">
    <property type="entry name" value="HIS_KIN"/>
    <property type="match status" value="1"/>
</dbReference>
<evidence type="ECO:0000256" key="3">
    <source>
        <dbReference type="ARBA" id="ARBA00012438"/>
    </source>
</evidence>
<evidence type="ECO:0000313" key="14">
    <source>
        <dbReference type="Proteomes" id="UP001596058"/>
    </source>
</evidence>
<dbReference type="SUPFAM" id="SSF158472">
    <property type="entry name" value="HAMP domain-like"/>
    <property type="match status" value="1"/>
</dbReference>
<dbReference type="InterPro" id="IPR011712">
    <property type="entry name" value="Sig_transdc_His_kin_sub3_dim/P"/>
</dbReference>
<dbReference type="PANTHER" id="PTHR24421:SF61">
    <property type="entry name" value="OXYGEN SENSOR HISTIDINE KINASE NREB"/>
    <property type="match status" value="1"/>
</dbReference>
<dbReference type="InterPro" id="IPR050482">
    <property type="entry name" value="Sensor_HK_TwoCompSys"/>
</dbReference>
<evidence type="ECO:0000256" key="9">
    <source>
        <dbReference type="ARBA" id="ARBA00023012"/>
    </source>
</evidence>
<evidence type="ECO:0000256" key="5">
    <source>
        <dbReference type="ARBA" id="ARBA00022679"/>
    </source>
</evidence>
<evidence type="ECO:0000256" key="8">
    <source>
        <dbReference type="ARBA" id="ARBA00022989"/>
    </source>
</evidence>
<evidence type="ECO:0000256" key="1">
    <source>
        <dbReference type="ARBA" id="ARBA00000085"/>
    </source>
</evidence>
<dbReference type="Gene3D" id="1.20.5.1930">
    <property type="match status" value="1"/>
</dbReference>
<keyword evidence="7" id="KW-0418">Kinase</keyword>
<dbReference type="CDD" id="cd06225">
    <property type="entry name" value="HAMP"/>
    <property type="match status" value="1"/>
</dbReference>
<keyword evidence="9" id="KW-0902">Two-component regulatory system</keyword>
<dbReference type="InterPro" id="IPR003660">
    <property type="entry name" value="HAMP_dom"/>
</dbReference>
<protein>
    <recommendedName>
        <fullName evidence="3">histidine kinase</fullName>
        <ecNumber evidence="3">2.7.13.3</ecNumber>
    </recommendedName>
</protein>
<dbReference type="GO" id="GO:0005524">
    <property type="term" value="F:ATP binding"/>
    <property type="evidence" value="ECO:0007669"/>
    <property type="project" value="UniProtKB-KW"/>
</dbReference>
<dbReference type="Pfam" id="PF07730">
    <property type="entry name" value="HisKA_3"/>
    <property type="match status" value="1"/>
</dbReference>
<dbReference type="EC" id="2.7.13.3" evidence="3"/>
<dbReference type="InterPro" id="IPR036890">
    <property type="entry name" value="HATPase_C_sf"/>
</dbReference>
<gene>
    <name evidence="13" type="ORF">ACFPZ3_03040</name>
</gene>
<dbReference type="Gene3D" id="3.30.565.10">
    <property type="entry name" value="Histidine kinase-like ATPase, C-terminal domain"/>
    <property type="match status" value="1"/>
</dbReference>
<dbReference type="Gene3D" id="6.10.340.10">
    <property type="match status" value="1"/>
</dbReference>
<keyword evidence="14" id="KW-1185">Reference proteome</keyword>
<reference evidence="14" key="1">
    <citation type="journal article" date="2019" name="Int. J. Syst. Evol. Microbiol.">
        <title>The Global Catalogue of Microorganisms (GCM) 10K type strain sequencing project: providing services to taxonomists for standard genome sequencing and annotation.</title>
        <authorList>
            <consortium name="The Broad Institute Genomics Platform"/>
            <consortium name="The Broad Institute Genome Sequencing Center for Infectious Disease"/>
            <person name="Wu L."/>
            <person name="Ma J."/>
        </authorList>
    </citation>
    <scope>NUCLEOTIDE SEQUENCE [LARGE SCALE GENOMIC DNA]</scope>
    <source>
        <strain evidence="14">CCUG 53903</strain>
    </source>
</reference>
<keyword evidence="8 10" id="KW-1133">Transmembrane helix</keyword>
<feature type="transmembrane region" description="Helical" evidence="10">
    <location>
        <begin position="12"/>
        <end position="35"/>
    </location>
</feature>
<feature type="transmembrane region" description="Helical" evidence="10">
    <location>
        <begin position="229"/>
        <end position="253"/>
    </location>
</feature>
<keyword evidence="13" id="KW-0547">Nucleotide-binding</keyword>
<evidence type="ECO:0000256" key="2">
    <source>
        <dbReference type="ARBA" id="ARBA00004370"/>
    </source>
</evidence>
<dbReference type="InterPro" id="IPR003594">
    <property type="entry name" value="HATPase_dom"/>
</dbReference>
<dbReference type="EMBL" id="JBHSPA010000006">
    <property type="protein sequence ID" value="MFC5822823.1"/>
    <property type="molecule type" value="Genomic_DNA"/>
</dbReference>
<evidence type="ECO:0000256" key="6">
    <source>
        <dbReference type="ARBA" id="ARBA00022692"/>
    </source>
</evidence>
<keyword evidence="6 10" id="KW-0812">Transmembrane</keyword>
<comment type="caution">
    <text evidence="13">The sequence shown here is derived from an EMBL/GenBank/DDBJ whole genome shotgun (WGS) entry which is preliminary data.</text>
</comment>
<dbReference type="Pfam" id="PF02518">
    <property type="entry name" value="HATPase_c"/>
    <property type="match status" value="1"/>
</dbReference>
<name>A0ABW1CAW0_9ACTN</name>
<feature type="domain" description="HAMP" evidence="12">
    <location>
        <begin position="256"/>
        <end position="308"/>
    </location>
</feature>
<keyword evidence="10" id="KW-0472">Membrane</keyword>
<keyword evidence="13" id="KW-0067">ATP-binding</keyword>
<dbReference type="PROSITE" id="PS50885">
    <property type="entry name" value="HAMP"/>
    <property type="match status" value="1"/>
</dbReference>
<comment type="subcellular location">
    <subcellularLocation>
        <location evidence="2">Membrane</location>
    </subcellularLocation>
</comment>
<keyword evidence="4" id="KW-0597">Phosphoprotein</keyword>
<feature type="domain" description="Histidine kinase" evidence="11">
    <location>
        <begin position="325"/>
        <end position="512"/>
    </location>
</feature>
<dbReference type="SMART" id="SM00304">
    <property type="entry name" value="HAMP"/>
    <property type="match status" value="1"/>
</dbReference>
<dbReference type="PANTHER" id="PTHR24421">
    <property type="entry name" value="NITRATE/NITRITE SENSOR PROTEIN NARX-RELATED"/>
    <property type="match status" value="1"/>
</dbReference>
<evidence type="ECO:0000259" key="12">
    <source>
        <dbReference type="PROSITE" id="PS50885"/>
    </source>
</evidence>
<evidence type="ECO:0000313" key="13">
    <source>
        <dbReference type="EMBL" id="MFC5822823.1"/>
    </source>
</evidence>